<dbReference type="EMBL" id="JACNMF010000003">
    <property type="protein sequence ID" value="MBC3758992.1"/>
    <property type="molecule type" value="Genomic_DNA"/>
</dbReference>
<protein>
    <submittedName>
        <fullName evidence="3">Glycosyltransferase family 4 protein</fullName>
    </submittedName>
</protein>
<name>A0A923KKZ3_9FLAO</name>
<keyword evidence="4" id="KW-1185">Reference proteome</keyword>
<feature type="domain" description="Glycosyltransferase subfamily 4-like N-terminal" evidence="2">
    <location>
        <begin position="48"/>
        <end position="157"/>
    </location>
</feature>
<dbReference type="Pfam" id="PF00534">
    <property type="entry name" value="Glycos_transf_1"/>
    <property type="match status" value="1"/>
</dbReference>
<dbReference type="Proteomes" id="UP000656244">
    <property type="component" value="Unassembled WGS sequence"/>
</dbReference>
<comment type="caution">
    <text evidence="3">The sequence shown here is derived from an EMBL/GenBank/DDBJ whole genome shotgun (WGS) entry which is preliminary data.</text>
</comment>
<organism evidence="3 4">
    <name type="scientific">Hyunsoonleella aquatilis</name>
    <dbReference type="NCBI Taxonomy" id="2762758"/>
    <lineage>
        <taxon>Bacteria</taxon>
        <taxon>Pseudomonadati</taxon>
        <taxon>Bacteroidota</taxon>
        <taxon>Flavobacteriia</taxon>
        <taxon>Flavobacteriales</taxon>
        <taxon>Flavobacteriaceae</taxon>
    </lineage>
</organism>
<dbReference type="GO" id="GO:0016757">
    <property type="term" value="F:glycosyltransferase activity"/>
    <property type="evidence" value="ECO:0007669"/>
    <property type="project" value="InterPro"/>
</dbReference>
<evidence type="ECO:0000259" key="2">
    <source>
        <dbReference type="Pfam" id="PF13477"/>
    </source>
</evidence>
<gene>
    <name evidence="3" type="ORF">H7U19_11285</name>
</gene>
<dbReference type="PANTHER" id="PTHR12526:SF638">
    <property type="entry name" value="SPORE COAT PROTEIN SA"/>
    <property type="match status" value="1"/>
</dbReference>
<dbReference type="Gene3D" id="3.40.50.2000">
    <property type="entry name" value="Glycogen Phosphorylase B"/>
    <property type="match status" value="2"/>
</dbReference>
<feature type="domain" description="Glycosyl transferase family 1" evidence="1">
    <location>
        <begin position="195"/>
        <end position="357"/>
    </location>
</feature>
<evidence type="ECO:0000259" key="1">
    <source>
        <dbReference type="Pfam" id="PF00534"/>
    </source>
</evidence>
<sequence length="380" mass="42789">MDKKPRIMLIASLAFSLNQFRGDMIKHLIKNGYAVYGAAPNMDIPKNFEMVKSTGAVPVDIELSRTGLNPIKDIQSIMSLRKKIKKHEINIVFSYTIKPVIYGSIAARSLNIATFSLITGLGYTFSGTSLRSDFLQFFSRTLYRIALKKNKVVIFQNRDDHQLFLDKKILTKSQKYGIVSGSGVNLDEYKFRRKAYTSGKIVFVFVARLIEEKGIKLFIEAASTLKTRYPDAEFHVFGGIPINSGSAIEESILNEAKENNSIIHHGSVSNLQEFLYKSDVFVLPTYYREGIPRSSLEALSVGMPIIITNTPGCKETVKTGENGILIEPRNLGELISAMEFFLKSPEMIDKMGVKSRQYAEERFDVNIINKNLLDIIKNNT</sequence>
<dbReference type="InterPro" id="IPR001296">
    <property type="entry name" value="Glyco_trans_1"/>
</dbReference>
<dbReference type="AlphaFoldDB" id="A0A923KKZ3"/>
<dbReference type="SUPFAM" id="SSF53756">
    <property type="entry name" value="UDP-Glycosyltransferase/glycogen phosphorylase"/>
    <property type="match status" value="1"/>
</dbReference>
<dbReference type="PANTHER" id="PTHR12526">
    <property type="entry name" value="GLYCOSYLTRANSFERASE"/>
    <property type="match status" value="1"/>
</dbReference>
<proteinExistence type="predicted"/>
<dbReference type="InterPro" id="IPR028098">
    <property type="entry name" value="Glyco_trans_4-like_N"/>
</dbReference>
<dbReference type="Pfam" id="PF13477">
    <property type="entry name" value="Glyco_trans_4_2"/>
    <property type="match status" value="1"/>
</dbReference>
<evidence type="ECO:0000313" key="4">
    <source>
        <dbReference type="Proteomes" id="UP000656244"/>
    </source>
</evidence>
<dbReference type="RefSeq" id="WP_186562386.1">
    <property type="nucleotide sequence ID" value="NZ_JACNMF010000003.1"/>
</dbReference>
<evidence type="ECO:0000313" key="3">
    <source>
        <dbReference type="EMBL" id="MBC3758992.1"/>
    </source>
</evidence>
<dbReference type="CDD" id="cd03808">
    <property type="entry name" value="GT4_CapM-like"/>
    <property type="match status" value="1"/>
</dbReference>
<accession>A0A923KKZ3</accession>
<reference evidence="3" key="1">
    <citation type="submission" date="2020-08" db="EMBL/GenBank/DDBJ databases">
        <title>Hyunsoonleella sp. strain SJ7 genome sequencing and assembly.</title>
        <authorList>
            <person name="Kim I."/>
        </authorList>
    </citation>
    <scope>NUCLEOTIDE SEQUENCE</scope>
    <source>
        <strain evidence="3">SJ7</strain>
    </source>
</reference>